<reference evidence="2 3" key="1">
    <citation type="submission" date="2023-12" db="EMBL/GenBank/DDBJ databases">
        <title>the genome sequence of Hyalangium sp. s54d21.</title>
        <authorList>
            <person name="Zhang X."/>
        </authorList>
    </citation>
    <scope>NUCLEOTIDE SEQUENCE [LARGE SCALE GENOMIC DNA]</scope>
    <source>
        <strain evidence="3">s54d21</strain>
    </source>
</reference>
<comment type="caution">
    <text evidence="2">The sequence shown here is derived from an EMBL/GenBank/DDBJ whole genome shotgun (WGS) entry which is preliminary data.</text>
</comment>
<dbReference type="EMBL" id="JAXIVS010000007">
    <property type="protein sequence ID" value="MDY7228936.1"/>
    <property type="molecule type" value="Genomic_DNA"/>
</dbReference>
<accession>A0ABU5H630</accession>
<name>A0ABU5H630_9BACT</name>
<evidence type="ECO:0000313" key="2">
    <source>
        <dbReference type="EMBL" id="MDY7228936.1"/>
    </source>
</evidence>
<protein>
    <submittedName>
        <fullName evidence="2">DUF2934 domain-containing protein</fullName>
    </submittedName>
</protein>
<feature type="region of interest" description="Disordered" evidence="1">
    <location>
        <begin position="1"/>
        <end position="35"/>
    </location>
</feature>
<dbReference type="Pfam" id="PF11154">
    <property type="entry name" value="DUF2934"/>
    <property type="match status" value="1"/>
</dbReference>
<evidence type="ECO:0000256" key="1">
    <source>
        <dbReference type="SAM" id="MobiDB-lite"/>
    </source>
</evidence>
<sequence>MARNTAKASATPEKTTAKAPQTPEPAPARNGPSHEQIARRAYEIFLARGGVPGNETQDWFQAERELRLGRQ</sequence>
<gene>
    <name evidence="2" type="ORF">SYV04_21135</name>
</gene>
<dbReference type="RefSeq" id="WP_321547663.1">
    <property type="nucleotide sequence ID" value="NZ_JAXIVS010000007.1"/>
</dbReference>
<evidence type="ECO:0000313" key="3">
    <source>
        <dbReference type="Proteomes" id="UP001291309"/>
    </source>
</evidence>
<dbReference type="Proteomes" id="UP001291309">
    <property type="component" value="Unassembled WGS sequence"/>
</dbReference>
<proteinExistence type="predicted"/>
<feature type="compositionally biased region" description="Polar residues" evidence="1">
    <location>
        <begin position="1"/>
        <end position="14"/>
    </location>
</feature>
<keyword evidence="3" id="KW-1185">Reference proteome</keyword>
<dbReference type="InterPro" id="IPR021327">
    <property type="entry name" value="DUF2934"/>
</dbReference>
<organism evidence="2 3">
    <name type="scientific">Hyalangium rubrum</name>
    <dbReference type="NCBI Taxonomy" id="3103134"/>
    <lineage>
        <taxon>Bacteria</taxon>
        <taxon>Pseudomonadati</taxon>
        <taxon>Myxococcota</taxon>
        <taxon>Myxococcia</taxon>
        <taxon>Myxococcales</taxon>
        <taxon>Cystobacterineae</taxon>
        <taxon>Archangiaceae</taxon>
        <taxon>Hyalangium</taxon>
    </lineage>
</organism>